<protein>
    <submittedName>
        <fullName evidence="3">Lysophospholipase L1-like esterase</fullName>
    </submittedName>
</protein>
<keyword evidence="4" id="KW-1185">Reference proteome</keyword>
<feature type="chain" id="PRO_5045919726" evidence="1">
    <location>
        <begin position="19"/>
        <end position="301"/>
    </location>
</feature>
<comment type="caution">
    <text evidence="3">The sequence shown here is derived from an EMBL/GenBank/DDBJ whole genome shotgun (WGS) entry which is preliminary data.</text>
</comment>
<name>A0ABU0EC51_9CELL</name>
<dbReference type="InterPro" id="IPR013830">
    <property type="entry name" value="SGNH_hydro"/>
</dbReference>
<feature type="domain" description="SGNH hydrolase-type esterase" evidence="2">
    <location>
        <begin position="103"/>
        <end position="290"/>
    </location>
</feature>
<evidence type="ECO:0000313" key="3">
    <source>
        <dbReference type="EMBL" id="MDQ0372668.1"/>
    </source>
</evidence>
<proteinExistence type="predicted"/>
<organism evidence="3 4">
    <name type="scientific">Cellulomonas humilata</name>
    <dbReference type="NCBI Taxonomy" id="144055"/>
    <lineage>
        <taxon>Bacteria</taxon>
        <taxon>Bacillati</taxon>
        <taxon>Actinomycetota</taxon>
        <taxon>Actinomycetes</taxon>
        <taxon>Micrococcales</taxon>
        <taxon>Cellulomonadaceae</taxon>
        <taxon>Cellulomonas</taxon>
    </lineage>
</organism>
<evidence type="ECO:0000259" key="2">
    <source>
        <dbReference type="Pfam" id="PF13472"/>
    </source>
</evidence>
<dbReference type="RefSeq" id="WP_307490276.1">
    <property type="nucleotide sequence ID" value="NZ_JAUSVB010000001.1"/>
</dbReference>
<evidence type="ECO:0000313" key="4">
    <source>
        <dbReference type="Proteomes" id="UP001239626"/>
    </source>
</evidence>
<sequence>MTGLVVALLVLGGSSAVASPPGGSLHRGHPVHVVIGDSLPAGQQSVPPAVDFPTTAALWKASGFVAQFHEVLRDELVCAPGRPHHHPPGRSCRALELVNLSRTGIPGVAAGVTTATVLQPGDQLDQAVALIEERNDNRSPRDDVVVITVSVGGNDLYGPAVQACVPPTGSCVPALQATFAGFEVRYDEILATLRESAGPDTAILAMTYYNPLPFCALGAANPDIARVLGDFILEGGNIGLGAMPLGFNDRLRQVADRYDAIVVDTFGTLGAGDFVGGSDCVHPDGDGHRALADVFATTYPG</sequence>
<dbReference type="Pfam" id="PF13472">
    <property type="entry name" value="Lipase_GDSL_2"/>
    <property type="match status" value="1"/>
</dbReference>
<gene>
    <name evidence="3" type="ORF">J2X26_000965</name>
</gene>
<reference evidence="3 4" key="1">
    <citation type="submission" date="2023-07" db="EMBL/GenBank/DDBJ databases">
        <title>Sorghum-associated microbial communities from plants grown in Nebraska, USA.</title>
        <authorList>
            <person name="Schachtman D."/>
        </authorList>
    </citation>
    <scope>NUCLEOTIDE SEQUENCE [LARGE SCALE GENOMIC DNA]</scope>
    <source>
        <strain evidence="3 4">BE332</strain>
    </source>
</reference>
<feature type="signal peptide" evidence="1">
    <location>
        <begin position="1"/>
        <end position="18"/>
    </location>
</feature>
<dbReference type="Gene3D" id="3.40.50.1110">
    <property type="entry name" value="SGNH hydrolase"/>
    <property type="match status" value="1"/>
</dbReference>
<dbReference type="CDD" id="cd00229">
    <property type="entry name" value="SGNH_hydrolase"/>
    <property type="match status" value="1"/>
</dbReference>
<dbReference type="EMBL" id="JAUSVB010000001">
    <property type="protein sequence ID" value="MDQ0372668.1"/>
    <property type="molecule type" value="Genomic_DNA"/>
</dbReference>
<evidence type="ECO:0000256" key="1">
    <source>
        <dbReference type="SAM" id="SignalP"/>
    </source>
</evidence>
<keyword evidence="1" id="KW-0732">Signal</keyword>
<dbReference type="SUPFAM" id="SSF52266">
    <property type="entry name" value="SGNH hydrolase"/>
    <property type="match status" value="1"/>
</dbReference>
<dbReference type="Proteomes" id="UP001239626">
    <property type="component" value="Unassembled WGS sequence"/>
</dbReference>
<dbReference type="InterPro" id="IPR036514">
    <property type="entry name" value="SGNH_hydro_sf"/>
</dbReference>
<accession>A0ABU0EC51</accession>